<dbReference type="InterPro" id="IPR006015">
    <property type="entry name" value="Universal_stress_UspA"/>
</dbReference>
<evidence type="ECO:0000313" key="3">
    <source>
        <dbReference type="EMBL" id="MBB5270082.1"/>
    </source>
</evidence>
<feature type="domain" description="UspA" evidence="2">
    <location>
        <begin position="1"/>
        <end position="148"/>
    </location>
</feature>
<organism evidence="3 4">
    <name type="scientific">Quisquiliibacterium transsilvanicum</name>
    <dbReference type="NCBI Taxonomy" id="1549638"/>
    <lineage>
        <taxon>Bacteria</taxon>
        <taxon>Pseudomonadati</taxon>
        <taxon>Pseudomonadota</taxon>
        <taxon>Betaproteobacteria</taxon>
        <taxon>Burkholderiales</taxon>
        <taxon>Burkholderiaceae</taxon>
        <taxon>Quisquiliibacterium</taxon>
    </lineage>
</organism>
<comment type="similarity">
    <text evidence="1">Belongs to the universal stress protein A family.</text>
</comment>
<dbReference type="PRINTS" id="PR01438">
    <property type="entry name" value="UNVRSLSTRESS"/>
</dbReference>
<dbReference type="Proteomes" id="UP000532440">
    <property type="component" value="Unassembled WGS sequence"/>
</dbReference>
<dbReference type="EMBL" id="JACHGB010000001">
    <property type="protein sequence ID" value="MBB5270082.1"/>
    <property type="molecule type" value="Genomic_DNA"/>
</dbReference>
<dbReference type="RefSeq" id="WP_183963195.1">
    <property type="nucleotide sequence ID" value="NZ_BAABEW010000003.1"/>
</dbReference>
<evidence type="ECO:0000313" key="4">
    <source>
        <dbReference type="Proteomes" id="UP000532440"/>
    </source>
</evidence>
<dbReference type="PANTHER" id="PTHR46268:SF15">
    <property type="entry name" value="UNIVERSAL STRESS PROTEIN HP_0031"/>
    <property type="match status" value="1"/>
</dbReference>
<gene>
    <name evidence="3" type="ORF">HNQ70_000066</name>
</gene>
<reference evidence="3 4" key="1">
    <citation type="submission" date="2020-08" db="EMBL/GenBank/DDBJ databases">
        <title>Genomic Encyclopedia of Type Strains, Phase IV (KMG-IV): sequencing the most valuable type-strain genomes for metagenomic binning, comparative biology and taxonomic classification.</title>
        <authorList>
            <person name="Goeker M."/>
        </authorList>
    </citation>
    <scope>NUCLEOTIDE SEQUENCE [LARGE SCALE GENOMIC DNA]</scope>
    <source>
        <strain evidence="3 4">DSM 29781</strain>
    </source>
</reference>
<keyword evidence="4" id="KW-1185">Reference proteome</keyword>
<name>A0A7W8HDX2_9BURK</name>
<dbReference type="Gene3D" id="3.40.50.620">
    <property type="entry name" value="HUPs"/>
    <property type="match status" value="1"/>
</dbReference>
<evidence type="ECO:0000256" key="1">
    <source>
        <dbReference type="ARBA" id="ARBA00008791"/>
    </source>
</evidence>
<dbReference type="InterPro" id="IPR014729">
    <property type="entry name" value="Rossmann-like_a/b/a_fold"/>
</dbReference>
<evidence type="ECO:0000259" key="2">
    <source>
        <dbReference type="Pfam" id="PF00582"/>
    </source>
</evidence>
<dbReference type="CDD" id="cd00293">
    <property type="entry name" value="USP-like"/>
    <property type="match status" value="1"/>
</dbReference>
<dbReference type="AlphaFoldDB" id="A0A7W8HDX2"/>
<dbReference type="SUPFAM" id="SSF52402">
    <property type="entry name" value="Adenine nucleotide alpha hydrolases-like"/>
    <property type="match status" value="1"/>
</dbReference>
<protein>
    <submittedName>
        <fullName evidence="3">Nucleotide-binding universal stress UspA family protein</fullName>
    </submittedName>
</protein>
<sequence>MYSTILIPVDGSPTSDRALIEAARLASLCGARLRILHVLDPIAHMTGFERPEVYVRDILPQLIAGGEQVLETARQAALAAAPGLAVDTDLQESRGQRTWEIILERARAAEADLLVLGTHGRRGFNRVVMGSDAEQVARHATTPVLLVRPLAG</sequence>
<accession>A0A7W8HDX2</accession>
<proteinExistence type="inferred from homology"/>
<dbReference type="InterPro" id="IPR006016">
    <property type="entry name" value="UspA"/>
</dbReference>
<dbReference type="PANTHER" id="PTHR46268">
    <property type="entry name" value="STRESS RESPONSE PROTEIN NHAX"/>
    <property type="match status" value="1"/>
</dbReference>
<comment type="caution">
    <text evidence="3">The sequence shown here is derived from an EMBL/GenBank/DDBJ whole genome shotgun (WGS) entry which is preliminary data.</text>
</comment>
<dbReference type="Pfam" id="PF00582">
    <property type="entry name" value="Usp"/>
    <property type="match status" value="1"/>
</dbReference>